<dbReference type="PROSITE" id="PS50977">
    <property type="entry name" value="HTH_TETR_2"/>
    <property type="match status" value="1"/>
</dbReference>
<evidence type="ECO:0000256" key="2">
    <source>
        <dbReference type="ARBA" id="ARBA00023125"/>
    </source>
</evidence>
<dbReference type="Proteomes" id="UP000215703">
    <property type="component" value="Chromosome"/>
</dbReference>
<evidence type="ECO:0000256" key="4">
    <source>
        <dbReference type="PROSITE-ProRule" id="PRU00335"/>
    </source>
</evidence>
<dbReference type="RefSeq" id="WP_095425825.1">
    <property type="nucleotide sequence ID" value="NZ_CP029425.2"/>
</dbReference>
<accession>A0A2U8PGC2</accession>
<keyword evidence="3" id="KW-0804">Transcription</keyword>
<evidence type="ECO:0000313" key="7">
    <source>
        <dbReference type="Proteomes" id="UP000215703"/>
    </source>
</evidence>
<dbReference type="Gene3D" id="1.10.357.10">
    <property type="entry name" value="Tetracycline Repressor, domain 2"/>
    <property type="match status" value="1"/>
</dbReference>
<dbReference type="GO" id="GO:0003677">
    <property type="term" value="F:DNA binding"/>
    <property type="evidence" value="ECO:0007669"/>
    <property type="project" value="UniProtKB-UniRule"/>
</dbReference>
<dbReference type="SUPFAM" id="SSF48498">
    <property type="entry name" value="Tetracyclin repressor-like, C-terminal domain"/>
    <property type="match status" value="1"/>
</dbReference>
<keyword evidence="2 4" id="KW-0238">DNA-binding</keyword>
<dbReference type="EMBL" id="CP029425">
    <property type="protein sequence ID" value="AWL96832.1"/>
    <property type="molecule type" value="Genomic_DNA"/>
</dbReference>
<evidence type="ECO:0000256" key="3">
    <source>
        <dbReference type="ARBA" id="ARBA00023163"/>
    </source>
</evidence>
<dbReference type="PANTHER" id="PTHR47506">
    <property type="entry name" value="TRANSCRIPTIONAL REGULATORY PROTEIN"/>
    <property type="match status" value="1"/>
</dbReference>
<dbReference type="InterPro" id="IPR009057">
    <property type="entry name" value="Homeodomain-like_sf"/>
</dbReference>
<name>A0A2U8PGC2_9BRAD</name>
<dbReference type="InterPro" id="IPR001647">
    <property type="entry name" value="HTH_TetR"/>
</dbReference>
<proteinExistence type="predicted"/>
<dbReference type="InterPro" id="IPR036271">
    <property type="entry name" value="Tet_transcr_reg_TetR-rel_C_sf"/>
</dbReference>
<evidence type="ECO:0000313" key="6">
    <source>
        <dbReference type="EMBL" id="AWL96832.1"/>
    </source>
</evidence>
<dbReference type="SUPFAM" id="SSF46689">
    <property type="entry name" value="Homeodomain-like"/>
    <property type="match status" value="1"/>
</dbReference>
<dbReference type="PANTHER" id="PTHR47506:SF7">
    <property type="entry name" value="TRANSCRIPTIONAL REGULATORY PROTEIN"/>
    <property type="match status" value="1"/>
</dbReference>
<feature type="DNA-binding region" description="H-T-H motif" evidence="4">
    <location>
        <begin position="32"/>
        <end position="51"/>
    </location>
</feature>
<keyword evidence="1" id="KW-0805">Transcription regulation</keyword>
<reference evidence="6 7" key="1">
    <citation type="journal article" date="2014" name="Int. J. Syst. Evol. Microbiol.">
        <title>Bradyrhizobium ottawaense sp. nov., a symbiotic nitrogen fixing bacterium from root nodules of soybeans in Canada.</title>
        <authorList>
            <person name="Yu X."/>
            <person name="Cloutier S."/>
            <person name="Tambong J.T."/>
            <person name="Bromfield E.S."/>
        </authorList>
    </citation>
    <scope>NUCLEOTIDE SEQUENCE [LARGE SCALE GENOMIC DNA]</scope>
    <source>
        <strain evidence="6 7">OO99</strain>
    </source>
</reference>
<evidence type="ECO:0000259" key="5">
    <source>
        <dbReference type="PROSITE" id="PS50977"/>
    </source>
</evidence>
<dbReference type="AlphaFoldDB" id="A0A2U8PGC2"/>
<protein>
    <submittedName>
        <fullName evidence="6">TetR/AcrR family transcriptional regulator</fullName>
    </submittedName>
</protein>
<sequence length="204" mass="21978">MRYPKDHGQQTPRRIVESASYGLRQNGADGLSVVDLMKLADLTHGGFYTYFKSRDALVVEALALAMDRTVAHWLDLTQGLPAEKGFDAVVEAYLSPRHRNNRACGCALPALAADIGRSGHEARRTFAGRLEKMIDIIAGLIPKRSPSDARRAAAGAIATMVGSIVLARAAGDKRLSDALLEAGRQAVRNQTRNTTAEASPADRI</sequence>
<feature type="domain" description="HTH tetR-type" evidence="5">
    <location>
        <begin position="9"/>
        <end position="69"/>
    </location>
</feature>
<dbReference type="GeneID" id="92967955"/>
<dbReference type="Pfam" id="PF00440">
    <property type="entry name" value="TetR_N"/>
    <property type="match status" value="1"/>
</dbReference>
<organism evidence="6 7">
    <name type="scientific">Bradyrhizobium ottawaense</name>
    <dbReference type="NCBI Taxonomy" id="931866"/>
    <lineage>
        <taxon>Bacteria</taxon>
        <taxon>Pseudomonadati</taxon>
        <taxon>Pseudomonadota</taxon>
        <taxon>Alphaproteobacteria</taxon>
        <taxon>Hyphomicrobiales</taxon>
        <taxon>Nitrobacteraceae</taxon>
        <taxon>Bradyrhizobium</taxon>
    </lineage>
</organism>
<gene>
    <name evidence="6" type="ORF">CIT37_35410</name>
</gene>
<reference evidence="6 7" key="2">
    <citation type="journal article" date="2017" name="Syst. Appl. Microbiol.">
        <title>Soybeans inoculated with root zone soils of Canadian native legumes harbour diverse and novel Bradyrhizobium spp. that possess agricultural potential.</title>
        <authorList>
            <person name="Bromfield E.S.P."/>
            <person name="Cloutier S."/>
            <person name="Tambong J.T."/>
            <person name="Tran Thi T.V."/>
        </authorList>
    </citation>
    <scope>NUCLEOTIDE SEQUENCE [LARGE SCALE GENOMIC DNA]</scope>
    <source>
        <strain evidence="6 7">OO99</strain>
    </source>
</reference>
<dbReference type="KEGG" id="bot:CIT37_35410"/>
<evidence type="ECO:0000256" key="1">
    <source>
        <dbReference type="ARBA" id="ARBA00023015"/>
    </source>
</evidence>
<dbReference type="Gene3D" id="1.10.10.60">
    <property type="entry name" value="Homeodomain-like"/>
    <property type="match status" value="1"/>
</dbReference>